<name>A0A0G0B850_9BACT</name>
<feature type="region of interest" description="Disordered" evidence="1">
    <location>
        <begin position="1"/>
        <end position="39"/>
    </location>
</feature>
<reference evidence="3 4" key="1">
    <citation type="journal article" date="2015" name="Nature">
        <title>rRNA introns, odd ribosomes, and small enigmatic genomes across a large radiation of phyla.</title>
        <authorList>
            <person name="Brown C.T."/>
            <person name="Hug L.A."/>
            <person name="Thomas B.C."/>
            <person name="Sharon I."/>
            <person name="Castelle C.J."/>
            <person name="Singh A."/>
            <person name="Wilkins M.J."/>
            <person name="Williams K.H."/>
            <person name="Banfield J.F."/>
        </authorList>
    </citation>
    <scope>NUCLEOTIDE SEQUENCE [LARGE SCALE GENOMIC DNA]</scope>
</reference>
<dbReference type="InterPro" id="IPR026363">
    <property type="entry name" value="CxxC-x17-CxxC_dom"/>
</dbReference>
<dbReference type="AlphaFoldDB" id="A0A0G0B850"/>
<evidence type="ECO:0000259" key="2">
    <source>
        <dbReference type="Pfam" id="PF23477"/>
    </source>
</evidence>
<dbReference type="EMBL" id="LBPY01000026">
    <property type="protein sequence ID" value="KKP65529.1"/>
    <property type="molecule type" value="Genomic_DNA"/>
</dbReference>
<comment type="caution">
    <text evidence="3">The sequence shown here is derived from an EMBL/GenBank/DDBJ whole genome shotgun (WGS) entry which is preliminary data.</text>
</comment>
<feature type="compositionally biased region" description="Gly residues" evidence="1">
    <location>
        <begin position="10"/>
        <end position="36"/>
    </location>
</feature>
<dbReference type="Pfam" id="PF23477">
    <property type="entry name" value="zf_Tbcl_2"/>
    <property type="match status" value="1"/>
</dbReference>
<organism evidence="3 4">
    <name type="scientific">Candidatus Nomurabacteria bacterium GW2011_GWE1_35_16</name>
    <dbReference type="NCBI Taxonomy" id="1618761"/>
    <lineage>
        <taxon>Bacteria</taxon>
        <taxon>Candidatus Nomuraibacteriota</taxon>
    </lineage>
</organism>
<sequence>MRDFNRSGGNSRGGGRSFGGGGRSFGGGGRSFGGGRGGDRPEMFDAVCDQCGKDCRVPFRPSGDKPIYCSDC</sequence>
<protein>
    <recommendedName>
        <fullName evidence="2">CxxC-x17-CxxC domain-containing protein</fullName>
    </recommendedName>
</protein>
<evidence type="ECO:0000313" key="3">
    <source>
        <dbReference type="EMBL" id="KKP65529.1"/>
    </source>
</evidence>
<feature type="non-terminal residue" evidence="3">
    <location>
        <position position="72"/>
    </location>
</feature>
<evidence type="ECO:0000313" key="4">
    <source>
        <dbReference type="Proteomes" id="UP000034952"/>
    </source>
</evidence>
<accession>A0A0G0B850</accession>
<feature type="domain" description="CxxC-x17-CxxC" evidence="2">
    <location>
        <begin position="42"/>
        <end position="72"/>
    </location>
</feature>
<dbReference type="Proteomes" id="UP000034952">
    <property type="component" value="Unassembled WGS sequence"/>
</dbReference>
<dbReference type="NCBIfam" id="TIGR04272">
    <property type="entry name" value="cxxc_cxxc_Mbark"/>
    <property type="match status" value="1"/>
</dbReference>
<gene>
    <name evidence="3" type="ORF">UR64_C0026G0013</name>
</gene>
<proteinExistence type="predicted"/>
<evidence type="ECO:0000256" key="1">
    <source>
        <dbReference type="SAM" id="MobiDB-lite"/>
    </source>
</evidence>